<dbReference type="InterPro" id="IPR001179">
    <property type="entry name" value="PPIase_FKBP_dom"/>
</dbReference>
<dbReference type="EC" id="5.2.1.8" evidence="10"/>
<evidence type="ECO:0000313" key="14">
    <source>
        <dbReference type="Proteomes" id="UP001379533"/>
    </source>
</evidence>
<dbReference type="RefSeq" id="WP_394843076.1">
    <property type="nucleotide sequence ID" value="NZ_CP089982.1"/>
</dbReference>
<dbReference type="PANTHER" id="PTHR47861:SF3">
    <property type="entry name" value="FKBP-TYPE PEPTIDYL-PROLYL CIS-TRANS ISOMERASE SLYD"/>
    <property type="match status" value="1"/>
</dbReference>
<dbReference type="Proteomes" id="UP001379533">
    <property type="component" value="Chromosome"/>
</dbReference>
<comment type="subcellular location">
    <subcellularLocation>
        <location evidence="2">Cytoplasm</location>
    </subcellularLocation>
</comment>
<dbReference type="GO" id="GO:0016853">
    <property type="term" value="F:isomerase activity"/>
    <property type="evidence" value="ECO:0007669"/>
    <property type="project" value="UniProtKB-KW"/>
</dbReference>
<evidence type="ECO:0000313" key="13">
    <source>
        <dbReference type="EMBL" id="WXA92475.1"/>
    </source>
</evidence>
<comment type="function">
    <text evidence="8">Also involved in hydrogenase metallocenter assembly, probably by participating in the nickel insertion step. This function in hydrogenase biosynthesis requires chaperone activity and the presence of the metal-binding domain, but not PPIase activity.</text>
</comment>
<evidence type="ECO:0000256" key="2">
    <source>
        <dbReference type="ARBA" id="ARBA00004496"/>
    </source>
</evidence>
<evidence type="ECO:0000256" key="9">
    <source>
        <dbReference type="PROSITE-ProRule" id="PRU00277"/>
    </source>
</evidence>
<dbReference type="PANTHER" id="PTHR47861">
    <property type="entry name" value="FKBP-TYPE PEPTIDYL-PROLYL CIS-TRANS ISOMERASE SLYD"/>
    <property type="match status" value="1"/>
</dbReference>
<dbReference type="Pfam" id="PF00254">
    <property type="entry name" value="FKBP_C"/>
    <property type="match status" value="1"/>
</dbReference>
<evidence type="ECO:0000259" key="12">
    <source>
        <dbReference type="PROSITE" id="PS50059"/>
    </source>
</evidence>
<gene>
    <name evidence="13" type="ORF">LZC95_39250</name>
</gene>
<keyword evidence="14" id="KW-1185">Reference proteome</keyword>
<feature type="domain" description="PPIase FKBP-type" evidence="12">
    <location>
        <begin position="8"/>
        <end position="104"/>
    </location>
</feature>
<evidence type="ECO:0000256" key="10">
    <source>
        <dbReference type="RuleBase" id="RU003915"/>
    </source>
</evidence>
<feature type="compositionally biased region" description="Basic and acidic residues" evidence="11">
    <location>
        <begin position="144"/>
        <end position="158"/>
    </location>
</feature>
<protein>
    <recommendedName>
        <fullName evidence="10">Peptidyl-prolyl cis-trans isomerase</fullName>
        <ecNumber evidence="10">5.2.1.8</ecNumber>
    </recommendedName>
</protein>
<evidence type="ECO:0000256" key="1">
    <source>
        <dbReference type="ARBA" id="ARBA00000971"/>
    </source>
</evidence>
<keyword evidence="5 9" id="KW-0697">Rotamase</keyword>
<evidence type="ECO:0000256" key="6">
    <source>
        <dbReference type="ARBA" id="ARBA00023186"/>
    </source>
</evidence>
<feature type="compositionally biased region" description="Acidic residues" evidence="11">
    <location>
        <begin position="176"/>
        <end position="205"/>
    </location>
</feature>
<comment type="similarity">
    <text evidence="3 10">Belongs to the FKBP-type PPIase family.</text>
</comment>
<dbReference type="EMBL" id="CP089982">
    <property type="protein sequence ID" value="WXA92475.1"/>
    <property type="molecule type" value="Genomic_DNA"/>
</dbReference>
<keyword evidence="6" id="KW-0143">Chaperone</keyword>
<evidence type="ECO:0000256" key="5">
    <source>
        <dbReference type="ARBA" id="ARBA00023110"/>
    </source>
</evidence>
<evidence type="ECO:0000256" key="3">
    <source>
        <dbReference type="ARBA" id="ARBA00006577"/>
    </source>
</evidence>
<dbReference type="InterPro" id="IPR046357">
    <property type="entry name" value="PPIase_dom_sf"/>
</dbReference>
<evidence type="ECO:0000256" key="11">
    <source>
        <dbReference type="SAM" id="MobiDB-lite"/>
    </source>
</evidence>
<dbReference type="Gene3D" id="3.10.50.40">
    <property type="match status" value="1"/>
</dbReference>
<sequence>MAATIQANSYATVAYTLKTPEGVVIDGSSVEGGEPIQYVHGYGTLVPGLEAALEGLKAGDAKEIVIPADEGFGERDEDLVLIIDRTEFPDPAAIELGDEFVAEFGEGEELAMRVVEIQKDVVRVDANHPLAGVDLHYSIKVEEVRDATPEEIEQARAEQEEDDDDHEHGPDCDHDHDEDDEDLEDEDDDDLDEEEDEEEEDEKPS</sequence>
<evidence type="ECO:0000256" key="7">
    <source>
        <dbReference type="ARBA" id="ARBA00023235"/>
    </source>
</evidence>
<proteinExistence type="inferred from homology"/>
<feature type="compositionally biased region" description="Basic and acidic residues" evidence="11">
    <location>
        <begin position="166"/>
        <end position="175"/>
    </location>
</feature>
<reference evidence="13 14" key="1">
    <citation type="submission" date="2021-12" db="EMBL/GenBank/DDBJ databases">
        <title>Discovery of the Pendulisporaceae a myxobacterial family with distinct sporulation behavior and unique specialized metabolism.</title>
        <authorList>
            <person name="Garcia R."/>
            <person name="Popoff A."/>
            <person name="Bader C.D."/>
            <person name="Loehr J."/>
            <person name="Walesch S."/>
            <person name="Walt C."/>
            <person name="Boldt J."/>
            <person name="Bunk B."/>
            <person name="Haeckl F.J.F.P.J."/>
            <person name="Gunesch A.P."/>
            <person name="Birkelbach J."/>
            <person name="Nuebel U."/>
            <person name="Pietschmann T."/>
            <person name="Bach T."/>
            <person name="Mueller R."/>
        </authorList>
    </citation>
    <scope>NUCLEOTIDE SEQUENCE [LARGE SCALE GENOMIC DNA]</scope>
    <source>
        <strain evidence="13 14">MSr12523</strain>
    </source>
</reference>
<dbReference type="PROSITE" id="PS50059">
    <property type="entry name" value="FKBP_PPIASE"/>
    <property type="match status" value="1"/>
</dbReference>
<keyword evidence="7 9" id="KW-0413">Isomerase</keyword>
<keyword evidence="4" id="KW-0963">Cytoplasm</keyword>
<comment type="catalytic activity">
    <reaction evidence="1 9 10">
        <text>[protein]-peptidylproline (omega=180) = [protein]-peptidylproline (omega=0)</text>
        <dbReference type="Rhea" id="RHEA:16237"/>
        <dbReference type="Rhea" id="RHEA-COMP:10747"/>
        <dbReference type="Rhea" id="RHEA-COMP:10748"/>
        <dbReference type="ChEBI" id="CHEBI:83833"/>
        <dbReference type="ChEBI" id="CHEBI:83834"/>
        <dbReference type="EC" id="5.2.1.8"/>
    </reaction>
</comment>
<feature type="region of interest" description="Disordered" evidence="11">
    <location>
        <begin position="144"/>
        <end position="205"/>
    </location>
</feature>
<organism evidence="13 14">
    <name type="scientific">Pendulispora brunnea</name>
    <dbReference type="NCBI Taxonomy" id="2905690"/>
    <lineage>
        <taxon>Bacteria</taxon>
        <taxon>Pseudomonadati</taxon>
        <taxon>Myxococcota</taxon>
        <taxon>Myxococcia</taxon>
        <taxon>Myxococcales</taxon>
        <taxon>Sorangiineae</taxon>
        <taxon>Pendulisporaceae</taxon>
        <taxon>Pendulispora</taxon>
    </lineage>
</organism>
<name>A0ABZ2K169_9BACT</name>
<evidence type="ECO:0000256" key="8">
    <source>
        <dbReference type="ARBA" id="ARBA00037071"/>
    </source>
</evidence>
<evidence type="ECO:0000256" key="4">
    <source>
        <dbReference type="ARBA" id="ARBA00022490"/>
    </source>
</evidence>
<dbReference type="SUPFAM" id="SSF54534">
    <property type="entry name" value="FKBP-like"/>
    <property type="match status" value="1"/>
</dbReference>
<accession>A0ABZ2K169</accession>